<gene>
    <name evidence="2" type="ORF">B5V51_6997</name>
</gene>
<evidence type="ECO:0000256" key="1">
    <source>
        <dbReference type="SAM" id="SignalP"/>
    </source>
</evidence>
<feature type="chain" id="PRO_5013172862" description="Ommochrome-binding protein-like" evidence="1">
    <location>
        <begin position="20"/>
        <end position="296"/>
    </location>
</feature>
<protein>
    <recommendedName>
        <fullName evidence="3">Ommochrome-binding protein-like</fullName>
    </recommendedName>
</protein>
<feature type="signal peptide" evidence="1">
    <location>
        <begin position="1"/>
        <end position="19"/>
    </location>
</feature>
<dbReference type="InterPro" id="IPR011044">
    <property type="entry name" value="Quino_amine_DH_bsu"/>
</dbReference>
<accession>A0A2A4J6D9</accession>
<organism evidence="2">
    <name type="scientific">Heliothis virescens</name>
    <name type="common">Tobacco budworm moth</name>
    <dbReference type="NCBI Taxonomy" id="7102"/>
    <lineage>
        <taxon>Eukaryota</taxon>
        <taxon>Metazoa</taxon>
        <taxon>Ecdysozoa</taxon>
        <taxon>Arthropoda</taxon>
        <taxon>Hexapoda</taxon>
        <taxon>Insecta</taxon>
        <taxon>Pterygota</taxon>
        <taxon>Neoptera</taxon>
        <taxon>Endopterygota</taxon>
        <taxon>Lepidoptera</taxon>
        <taxon>Glossata</taxon>
        <taxon>Ditrysia</taxon>
        <taxon>Noctuoidea</taxon>
        <taxon>Noctuidae</taxon>
        <taxon>Heliothinae</taxon>
        <taxon>Heliothis</taxon>
    </lineage>
</organism>
<comment type="caution">
    <text evidence="2">The sequence shown here is derived from an EMBL/GenBank/DDBJ whole genome shotgun (WGS) entry which is preliminary data.</text>
</comment>
<dbReference type="SUPFAM" id="SSF50969">
    <property type="entry name" value="YVTN repeat-like/Quinoprotein amine dehydrogenase"/>
    <property type="match status" value="1"/>
</dbReference>
<evidence type="ECO:0000313" key="2">
    <source>
        <dbReference type="EMBL" id="PCG66983.1"/>
    </source>
</evidence>
<dbReference type="InterPro" id="IPR015943">
    <property type="entry name" value="WD40/YVTN_repeat-like_dom_sf"/>
</dbReference>
<keyword evidence="1" id="KW-0732">Signal</keyword>
<dbReference type="Gene3D" id="2.130.10.10">
    <property type="entry name" value="YVTN repeat-like/Quinoprotein amine dehydrogenase"/>
    <property type="match status" value="1"/>
</dbReference>
<evidence type="ECO:0008006" key="3">
    <source>
        <dbReference type="Google" id="ProtNLM"/>
    </source>
</evidence>
<proteinExistence type="predicted"/>
<dbReference type="EMBL" id="NWSH01003079">
    <property type="protein sequence ID" value="PCG66983.1"/>
    <property type="molecule type" value="Genomic_DNA"/>
</dbReference>
<name>A0A2A4J6D9_HELVI</name>
<dbReference type="AlphaFoldDB" id="A0A2A4J6D9"/>
<sequence>MTNFNVVIAVLLCFRLCATFDLPRDGCESELKINNNHYNVTDTYQVGDVYPTDAHFDVYGNLFYVETGQNENGYYFNVNVIKFKTDAPQKVQGLPEDASYSIAIDKGQKKVYFGTGRGIFKYNYETHSATPVSSSTFKLDMIFIDKDSNKYVTENNDGIEELYLLDEEMMKKIRFNTLEAINELTIDDKNNFYYIKQDKLFVLKSTLSSPICIGNVSYDGMAQIAVHNNNVFVASDDLLYFHENDTGNLKFVNNAPENVTAIAFNLSGDFVLGVPGKILKYKKNECLFRKSQGNSV</sequence>
<reference evidence="2" key="1">
    <citation type="submission" date="2017-09" db="EMBL/GenBank/DDBJ databases">
        <title>Contemporary evolution of a Lepidopteran species, Heliothis virescens, in response to modern agricultural practices.</title>
        <authorList>
            <person name="Fritz M.L."/>
            <person name="Deyonke A.M."/>
            <person name="Papanicolaou A."/>
            <person name="Micinski S."/>
            <person name="Westbrook J."/>
            <person name="Gould F."/>
        </authorList>
    </citation>
    <scope>NUCLEOTIDE SEQUENCE [LARGE SCALE GENOMIC DNA]</scope>
    <source>
        <strain evidence="2">HvINT-</strain>
        <tissue evidence="2">Whole body</tissue>
    </source>
</reference>